<dbReference type="Proteomes" id="UP000291084">
    <property type="component" value="Chromosome 8"/>
</dbReference>
<name>A0A0S3SNP0_PHAAN</name>
<proteinExistence type="predicted"/>
<gene>
    <name evidence="1" type="primary">Vigan.08G107400</name>
    <name evidence="1" type="ORF">VIGAN_08107400</name>
</gene>
<dbReference type="AlphaFoldDB" id="A0A0S3SNP0"/>
<reference evidence="1 2" key="1">
    <citation type="journal article" date="2015" name="Sci. Rep.">
        <title>The power of single molecule real-time sequencing technology in the de novo assembly of a eukaryotic genome.</title>
        <authorList>
            <person name="Sakai H."/>
            <person name="Naito K."/>
            <person name="Ogiso-Tanaka E."/>
            <person name="Takahashi Y."/>
            <person name="Iseki K."/>
            <person name="Muto C."/>
            <person name="Satou K."/>
            <person name="Teruya K."/>
            <person name="Shiroma A."/>
            <person name="Shimoji M."/>
            <person name="Hirano T."/>
            <person name="Itoh T."/>
            <person name="Kaga A."/>
            <person name="Tomooka N."/>
        </authorList>
    </citation>
    <scope>NUCLEOTIDE SEQUENCE [LARGE SCALE GENOMIC DNA]</scope>
    <source>
        <strain evidence="2">cv. Shumari</strain>
    </source>
</reference>
<protein>
    <submittedName>
        <fullName evidence="1">Uncharacterized protein</fullName>
    </submittedName>
</protein>
<evidence type="ECO:0000313" key="1">
    <source>
        <dbReference type="EMBL" id="BAT94467.1"/>
    </source>
</evidence>
<evidence type="ECO:0000313" key="2">
    <source>
        <dbReference type="Proteomes" id="UP000291084"/>
    </source>
</evidence>
<keyword evidence="2" id="KW-1185">Reference proteome</keyword>
<organism evidence="1 2">
    <name type="scientific">Vigna angularis var. angularis</name>
    <dbReference type="NCBI Taxonomy" id="157739"/>
    <lineage>
        <taxon>Eukaryota</taxon>
        <taxon>Viridiplantae</taxon>
        <taxon>Streptophyta</taxon>
        <taxon>Embryophyta</taxon>
        <taxon>Tracheophyta</taxon>
        <taxon>Spermatophyta</taxon>
        <taxon>Magnoliopsida</taxon>
        <taxon>eudicotyledons</taxon>
        <taxon>Gunneridae</taxon>
        <taxon>Pentapetalae</taxon>
        <taxon>rosids</taxon>
        <taxon>fabids</taxon>
        <taxon>Fabales</taxon>
        <taxon>Fabaceae</taxon>
        <taxon>Papilionoideae</taxon>
        <taxon>50 kb inversion clade</taxon>
        <taxon>NPAAA clade</taxon>
        <taxon>indigoferoid/millettioid clade</taxon>
        <taxon>Phaseoleae</taxon>
        <taxon>Vigna</taxon>
    </lineage>
</organism>
<dbReference type="EMBL" id="AP015041">
    <property type="protein sequence ID" value="BAT94467.1"/>
    <property type="molecule type" value="Genomic_DNA"/>
</dbReference>
<accession>A0A0S3SNP0</accession>
<sequence length="70" mass="7669">MLQQPVFPPLLGIRDYQPYAVPPSLGTGKPSHMDHFPTWIGQASNFASKAQPNSASDMFLHSDVPTWATS</sequence>